<evidence type="ECO:0000313" key="3">
    <source>
        <dbReference type="EMBL" id="MFC6788015.1"/>
    </source>
</evidence>
<comment type="caution">
    <text evidence="5">The sequence shown here is derived from an EMBL/GenBank/DDBJ whole genome shotgun (WGS) entry which is preliminary data.</text>
</comment>
<reference evidence="6" key="2">
    <citation type="journal article" date="2019" name="Int. J. Syst. Evol. Microbiol.">
        <title>The Global Catalogue of Microorganisms (GCM) 10K type strain sequencing project: providing services to taxonomists for standard genome sequencing and annotation.</title>
        <authorList>
            <consortium name="The Broad Institute Genomics Platform"/>
            <consortium name="The Broad Institute Genome Sequencing Center for Infectious Disease"/>
            <person name="Wu L."/>
            <person name="Ma J."/>
        </authorList>
    </citation>
    <scope>NUCLEOTIDE SEQUENCE [LARGE SCALE GENOMIC DNA]</scope>
    <source>
        <strain evidence="6">SYNS20</strain>
    </source>
</reference>
<accession>A0ABD5TKL1</accession>
<feature type="domain" description="DICT" evidence="1">
    <location>
        <begin position="105"/>
        <end position="205"/>
    </location>
</feature>
<reference evidence="5" key="3">
    <citation type="submission" date="2024-09" db="EMBL/GenBank/DDBJ databases">
        <authorList>
            <person name="Sun Q."/>
        </authorList>
    </citation>
    <scope>NUCLEOTIDE SEQUENCE</scope>
    <source>
        <strain evidence="5">NBRC 112888</strain>
    </source>
</reference>
<keyword evidence="6" id="KW-1185">Reference proteome</keyword>
<dbReference type="InterPro" id="IPR019278">
    <property type="entry name" value="DICT_dom"/>
</dbReference>
<dbReference type="Pfam" id="PF10069">
    <property type="entry name" value="DICT"/>
    <property type="match status" value="1"/>
</dbReference>
<dbReference type="RefSeq" id="WP_390214539.1">
    <property type="nucleotide sequence ID" value="NZ_JBHSWX010000011.1"/>
</dbReference>
<organism evidence="5 6">
    <name type="scientific">Halobaculum halobium</name>
    <dbReference type="NCBI Taxonomy" id="3032281"/>
    <lineage>
        <taxon>Archaea</taxon>
        <taxon>Methanobacteriati</taxon>
        <taxon>Methanobacteriota</taxon>
        <taxon>Stenosarchaea group</taxon>
        <taxon>Halobacteria</taxon>
        <taxon>Halobacteriales</taxon>
        <taxon>Haloferacaceae</taxon>
        <taxon>Halobaculum</taxon>
    </lineage>
</organism>
<gene>
    <name evidence="2" type="ORF">ACFQFD_03415</name>
    <name evidence="3" type="ORF">ACFQFD_19035</name>
    <name evidence="4" type="ORF">ACFQFD_19410</name>
    <name evidence="5" type="ORF">ACFQFD_19700</name>
</gene>
<dbReference type="EMBL" id="JBHSWX010000011">
    <property type="protein sequence ID" value="MFC6785062.1"/>
    <property type="molecule type" value="Genomic_DNA"/>
</dbReference>
<protein>
    <submittedName>
        <fullName evidence="5">DICT sensory domain-containing protein</fullName>
    </submittedName>
</protein>
<sequence>MLDSLLANARTTAHAFTVYRGAEPTGIESLFDAHGVAFEVRTLPPLGPDPFVLIESGGEFLGVISVDELDDLLDPPIVRPGDRDGVSPGYRAVFELFDDTLFTSMRRRSLLAVSREIEDRAHRVGTGTLRASFQRFSAFRPQVGVYSYLAADTDLSVHVHGVDDWDVPPIPGVRYHAVDDELERFWVLAFDGGDEGQACGLVAREDSDGYTGFWTDDAAIVAEIAAAVTAA</sequence>
<evidence type="ECO:0000313" key="5">
    <source>
        <dbReference type="EMBL" id="MFC6788113.1"/>
    </source>
</evidence>
<dbReference type="Proteomes" id="UP001596443">
    <property type="component" value="Unassembled WGS sequence"/>
</dbReference>
<dbReference type="PIRSF" id="PIRSF030471">
    <property type="entry name" value="STR_Vng0742h_prd"/>
    <property type="match status" value="1"/>
</dbReference>
<dbReference type="InterPro" id="IPR016954">
    <property type="entry name" value="Uncharacterised_Vng0742h"/>
</dbReference>
<evidence type="ECO:0000259" key="1">
    <source>
        <dbReference type="Pfam" id="PF10069"/>
    </source>
</evidence>
<proteinExistence type="predicted"/>
<evidence type="ECO:0000313" key="2">
    <source>
        <dbReference type="EMBL" id="MFC6785062.1"/>
    </source>
</evidence>
<reference evidence="5" key="1">
    <citation type="journal article" date="2014" name="Int. J. Syst. Evol. Microbiol.">
        <title>Complete genome sequence of Corynebacterium casei LMG S-19264T (=DSM 44701T), isolated from a smear-ripened cheese.</title>
        <authorList>
            <consortium name="US DOE Joint Genome Institute (JGI-PGF)"/>
            <person name="Walter F."/>
            <person name="Albersmeier A."/>
            <person name="Kalinowski J."/>
            <person name="Ruckert C."/>
        </authorList>
    </citation>
    <scope>NUCLEOTIDE SEQUENCE [LARGE SCALE GENOMIC DNA]</scope>
    <source>
        <strain evidence="5">NBRC 112888</strain>
    </source>
</reference>
<dbReference type="EMBL" id="JBHSWX010000013">
    <property type="protein sequence ID" value="MFC6788015.1"/>
    <property type="molecule type" value="Genomic_DNA"/>
</dbReference>
<dbReference type="EMBL" id="JBHSWX010000014">
    <property type="protein sequence ID" value="MFC6788071.1"/>
    <property type="molecule type" value="Genomic_DNA"/>
</dbReference>
<dbReference type="AlphaFoldDB" id="A0ABD5TKL1"/>
<dbReference type="EMBL" id="JBHSWX010000015">
    <property type="protein sequence ID" value="MFC6788113.1"/>
    <property type="molecule type" value="Genomic_DNA"/>
</dbReference>
<name>A0ABD5TKL1_9EURY</name>
<evidence type="ECO:0000313" key="6">
    <source>
        <dbReference type="Proteomes" id="UP001596443"/>
    </source>
</evidence>
<evidence type="ECO:0000313" key="4">
    <source>
        <dbReference type="EMBL" id="MFC6788071.1"/>
    </source>
</evidence>